<evidence type="ECO:0000313" key="3">
    <source>
        <dbReference type="EMBL" id="PSS15141.1"/>
    </source>
</evidence>
<evidence type="ECO:0008006" key="5">
    <source>
        <dbReference type="Google" id="ProtNLM"/>
    </source>
</evidence>
<feature type="region of interest" description="Disordered" evidence="2">
    <location>
        <begin position="305"/>
        <end position="339"/>
    </location>
</feature>
<evidence type="ECO:0000256" key="2">
    <source>
        <dbReference type="SAM" id="MobiDB-lite"/>
    </source>
</evidence>
<organism evidence="3 4">
    <name type="scientific">Amorphotheca resinae ATCC 22711</name>
    <dbReference type="NCBI Taxonomy" id="857342"/>
    <lineage>
        <taxon>Eukaryota</taxon>
        <taxon>Fungi</taxon>
        <taxon>Dikarya</taxon>
        <taxon>Ascomycota</taxon>
        <taxon>Pezizomycotina</taxon>
        <taxon>Leotiomycetes</taxon>
        <taxon>Helotiales</taxon>
        <taxon>Amorphothecaceae</taxon>
        <taxon>Amorphotheca</taxon>
    </lineage>
</organism>
<dbReference type="AlphaFoldDB" id="A0A2T3AYM1"/>
<dbReference type="OrthoDB" id="2103031at2759"/>
<feature type="region of interest" description="Disordered" evidence="2">
    <location>
        <begin position="229"/>
        <end position="267"/>
    </location>
</feature>
<dbReference type="Proteomes" id="UP000241818">
    <property type="component" value="Unassembled WGS sequence"/>
</dbReference>
<evidence type="ECO:0000256" key="1">
    <source>
        <dbReference type="SAM" id="Coils"/>
    </source>
</evidence>
<feature type="compositionally biased region" description="Low complexity" evidence="2">
    <location>
        <begin position="239"/>
        <end position="255"/>
    </location>
</feature>
<feature type="compositionally biased region" description="Basic and acidic residues" evidence="2">
    <location>
        <begin position="312"/>
        <end position="330"/>
    </location>
</feature>
<proteinExistence type="predicted"/>
<feature type="coiled-coil region" evidence="1">
    <location>
        <begin position="270"/>
        <end position="297"/>
    </location>
</feature>
<feature type="compositionally biased region" description="Polar residues" evidence="2">
    <location>
        <begin position="65"/>
        <end position="78"/>
    </location>
</feature>
<protein>
    <recommendedName>
        <fullName evidence="5">Autophagy-related protein 6</fullName>
    </recommendedName>
</protein>
<dbReference type="InParanoid" id="A0A2T3AYM1"/>
<keyword evidence="1" id="KW-0175">Coiled coil</keyword>
<dbReference type="EMBL" id="KZ679013">
    <property type="protein sequence ID" value="PSS15141.1"/>
    <property type="molecule type" value="Genomic_DNA"/>
</dbReference>
<sequence length="339" mass="37988">MGWFWGSSASNDDDSNKSQDPLRSLDPSLREFLAKESPVKYNSSNPPQASPPPAAPQPKQATPSDNKTAQSQPTSSDDTAPKAPAESLFPDGRYAHLWKTYQSKSQVDAESKSDQEKINDILEGYNYRKAEIGRAALENCALEQWDVNECFQSGSIKSRLTMCRDENQKLDRCYTMQAKFLKALGYLSTFDRPAEVDEQIQMHADTLYHRMLDQEKLIEEAKAEGRPIPTFPPLISSSKTKVAKPAAQPVPVKVPDNTELNPADLPAPMQTSAKQRLEGLEGEERKLEEMAIKAEIQASEELAGHLGSIYEKQAEERRKRKEEGKERIGDKIQSLFGFR</sequence>
<dbReference type="GeneID" id="36576334"/>
<reference evidence="3 4" key="1">
    <citation type="journal article" date="2018" name="New Phytol.">
        <title>Comparative genomics and transcriptomics depict ericoid mycorrhizal fungi as versatile saprotrophs and plant mutualists.</title>
        <authorList>
            <person name="Martino E."/>
            <person name="Morin E."/>
            <person name="Grelet G.A."/>
            <person name="Kuo A."/>
            <person name="Kohler A."/>
            <person name="Daghino S."/>
            <person name="Barry K.W."/>
            <person name="Cichocki N."/>
            <person name="Clum A."/>
            <person name="Dockter R.B."/>
            <person name="Hainaut M."/>
            <person name="Kuo R.C."/>
            <person name="LaButti K."/>
            <person name="Lindahl B.D."/>
            <person name="Lindquist E.A."/>
            <person name="Lipzen A."/>
            <person name="Khouja H.R."/>
            <person name="Magnuson J."/>
            <person name="Murat C."/>
            <person name="Ohm R.A."/>
            <person name="Singer S.W."/>
            <person name="Spatafora J.W."/>
            <person name="Wang M."/>
            <person name="Veneault-Fourrey C."/>
            <person name="Henrissat B."/>
            <person name="Grigoriev I.V."/>
            <person name="Martin F.M."/>
            <person name="Perotto S."/>
        </authorList>
    </citation>
    <scope>NUCLEOTIDE SEQUENCE [LARGE SCALE GENOMIC DNA]</scope>
    <source>
        <strain evidence="3 4">ATCC 22711</strain>
    </source>
</reference>
<gene>
    <name evidence="3" type="ORF">M430DRAFT_51774</name>
</gene>
<name>A0A2T3AYM1_AMORE</name>
<keyword evidence="4" id="KW-1185">Reference proteome</keyword>
<dbReference type="RefSeq" id="XP_024719740.1">
    <property type="nucleotide sequence ID" value="XM_024868253.1"/>
</dbReference>
<feature type="region of interest" description="Disordered" evidence="2">
    <location>
        <begin position="1"/>
        <end position="88"/>
    </location>
</feature>
<accession>A0A2T3AYM1</accession>
<feature type="compositionally biased region" description="Basic and acidic residues" evidence="2">
    <location>
        <begin position="28"/>
        <end position="38"/>
    </location>
</feature>
<dbReference type="STRING" id="857342.A0A2T3AYM1"/>
<evidence type="ECO:0000313" key="4">
    <source>
        <dbReference type="Proteomes" id="UP000241818"/>
    </source>
</evidence>